<accession>A0AAI8GA49</accession>
<organism evidence="1 2">
    <name type="scientific">Flavobacterium columnare</name>
    <dbReference type="NCBI Taxonomy" id="996"/>
    <lineage>
        <taxon>Bacteria</taxon>
        <taxon>Pseudomonadati</taxon>
        <taxon>Bacteroidota</taxon>
        <taxon>Flavobacteriia</taxon>
        <taxon>Flavobacteriales</taxon>
        <taxon>Flavobacteriaceae</taxon>
        <taxon>Flavobacterium</taxon>
    </lineage>
</organism>
<dbReference type="EMBL" id="CP010992">
    <property type="protein sequence ID" value="AMO19050.1"/>
    <property type="molecule type" value="Genomic_DNA"/>
</dbReference>
<name>A0AAI8GA49_9FLAO</name>
<evidence type="ECO:0000313" key="1">
    <source>
        <dbReference type="EMBL" id="AMO19050.1"/>
    </source>
</evidence>
<dbReference type="AlphaFoldDB" id="A0AAI8GA49"/>
<dbReference type="Proteomes" id="UP000304840">
    <property type="component" value="Chromosome"/>
</dbReference>
<proteinExistence type="predicted"/>
<reference evidence="1 2" key="2">
    <citation type="submission" date="2019-05" db="EMBL/GenBank/DDBJ databases">
        <authorList>
            <person name="Ravantti J.J."/>
        </authorList>
    </citation>
    <scope>NUCLEOTIDE SEQUENCE [LARGE SCALE GENOMIC DNA]</scope>
    <source>
        <strain evidence="1 2">B185</strain>
    </source>
</reference>
<gene>
    <name evidence="1" type="ORF">UN65_00595</name>
</gene>
<reference evidence="2" key="1">
    <citation type="submission" date="2016-03" db="EMBL/GenBank/DDBJ databases">
        <title>Flavobacterium columnare strain B185, complete genome.</title>
        <authorList>
            <person name="Sundberg L.-R."/>
            <person name="Papponen P."/>
            <person name="Laanto E."/>
        </authorList>
    </citation>
    <scope>NUCLEOTIDE SEQUENCE [LARGE SCALE GENOMIC DNA]</scope>
    <source>
        <strain evidence="2">B185</strain>
    </source>
</reference>
<sequence length="72" mass="8468">MDENETIRRILTELHKLEHTPITVFDGKNANQISVVKYAQVLEVMKPLKEKLKESRLTYFNGKLIKIKKSNR</sequence>
<dbReference type="RefSeq" id="WP_138424722.1">
    <property type="nucleotide sequence ID" value="NZ_CP010992.1"/>
</dbReference>
<protein>
    <submittedName>
        <fullName evidence="1">Uncharacterized protein</fullName>
    </submittedName>
</protein>
<evidence type="ECO:0000313" key="2">
    <source>
        <dbReference type="Proteomes" id="UP000304840"/>
    </source>
</evidence>